<sequence>MAKTLHTKPHEVLYCPKESDWEGYAKYKDINYDWADILSIKRARKKAGTWNTYKKPPMPNENAHLIYNHRFLRIPNLNPSLFNNTISLNTYLQNPKKLLNRMEETYWSNWKPNKIKSPQTINRKTKRQQKERTEDKAPRPEKEPTQLIDYFAKSNFSISTQSEDNRPMPCRPETDKCDYNHTAQDPSSPNRSLSSNKTYCVRSTASAEVLSANKQQSHVLIPGDNENDSSTRIKILQHNDSLVLARKMQEAPKVHLRQPKCIKLYKNKPKGGSYPLAPVGKKNPNVKGSFRLAAPGSPVLITGNSLGGSSGRRRNKSGY</sequence>
<feature type="compositionally biased region" description="Polar residues" evidence="1">
    <location>
        <begin position="113"/>
        <end position="122"/>
    </location>
</feature>
<accession>A0A9N9XLN4</accession>
<gene>
    <name evidence="2" type="ORF">PHYEVI_LOCUS5214</name>
</gene>
<evidence type="ECO:0000256" key="1">
    <source>
        <dbReference type="SAM" id="MobiDB-lite"/>
    </source>
</evidence>
<proteinExistence type="predicted"/>
<protein>
    <submittedName>
        <fullName evidence="2">Uncharacterized protein</fullName>
    </submittedName>
</protein>
<evidence type="ECO:0000313" key="2">
    <source>
        <dbReference type="EMBL" id="CAG9858827.1"/>
    </source>
</evidence>
<feature type="region of interest" description="Disordered" evidence="1">
    <location>
        <begin position="113"/>
        <end position="145"/>
    </location>
</feature>
<feature type="region of interest" description="Disordered" evidence="1">
    <location>
        <begin position="158"/>
        <end position="196"/>
    </location>
</feature>
<dbReference type="AlphaFoldDB" id="A0A9N9XLN4"/>
<dbReference type="Proteomes" id="UP001153712">
    <property type="component" value="Chromosome 2"/>
</dbReference>
<feature type="compositionally biased region" description="Basic and acidic residues" evidence="1">
    <location>
        <begin position="128"/>
        <end position="144"/>
    </location>
</feature>
<keyword evidence="3" id="KW-1185">Reference proteome</keyword>
<dbReference type="OrthoDB" id="6732935at2759"/>
<organism evidence="2 3">
    <name type="scientific">Phyllotreta striolata</name>
    <name type="common">Striped flea beetle</name>
    <name type="synonym">Crioceris striolata</name>
    <dbReference type="NCBI Taxonomy" id="444603"/>
    <lineage>
        <taxon>Eukaryota</taxon>
        <taxon>Metazoa</taxon>
        <taxon>Ecdysozoa</taxon>
        <taxon>Arthropoda</taxon>
        <taxon>Hexapoda</taxon>
        <taxon>Insecta</taxon>
        <taxon>Pterygota</taxon>
        <taxon>Neoptera</taxon>
        <taxon>Endopterygota</taxon>
        <taxon>Coleoptera</taxon>
        <taxon>Polyphaga</taxon>
        <taxon>Cucujiformia</taxon>
        <taxon>Chrysomeloidea</taxon>
        <taxon>Chrysomelidae</taxon>
        <taxon>Galerucinae</taxon>
        <taxon>Alticini</taxon>
        <taxon>Phyllotreta</taxon>
    </lineage>
</organism>
<feature type="compositionally biased region" description="Polar residues" evidence="1">
    <location>
        <begin position="181"/>
        <end position="196"/>
    </location>
</feature>
<reference evidence="2" key="1">
    <citation type="submission" date="2022-01" db="EMBL/GenBank/DDBJ databases">
        <authorList>
            <person name="King R."/>
        </authorList>
    </citation>
    <scope>NUCLEOTIDE SEQUENCE</scope>
</reference>
<name>A0A9N9XLN4_PHYSR</name>
<evidence type="ECO:0000313" key="3">
    <source>
        <dbReference type="Proteomes" id="UP001153712"/>
    </source>
</evidence>
<dbReference type="EMBL" id="OU900095">
    <property type="protein sequence ID" value="CAG9858827.1"/>
    <property type="molecule type" value="Genomic_DNA"/>
</dbReference>